<keyword evidence="2" id="KW-1185">Reference proteome</keyword>
<reference evidence="1 2" key="1">
    <citation type="submission" date="2019-11" db="EMBL/GenBank/DDBJ databases">
        <title>Paenibacillus monticola sp. nov., a novel PGPR strain isolated from mountain sample in China.</title>
        <authorList>
            <person name="Zhao Q."/>
            <person name="Li H.-P."/>
            <person name="Zhang J.-L."/>
        </authorList>
    </citation>
    <scope>NUCLEOTIDE SEQUENCE [LARGE SCALE GENOMIC DNA]</scope>
    <source>
        <strain evidence="1 2">LC-T2</strain>
    </source>
</reference>
<accession>A0A7X2L5D2</accession>
<sequence length="185" mass="21303">MITAKEFLGKWKKETYGLVDFDEKVIELFSLSRETKDFLIKAGFPESSPPFLTFESSTKGGGVRLTEKYEDAEEEYSKFIYVGFTGNGDPICIDEENDEVLYFDNENDNEEIFINSSISQLAESMIAYVDFIEKIKDVNGKKAFLERNATKDLLSWIANRLEKIDSDSLIQGSFWEEELSNYNKQ</sequence>
<gene>
    <name evidence="1" type="ORF">GJB61_31125</name>
</gene>
<evidence type="ECO:0000313" key="2">
    <source>
        <dbReference type="Proteomes" id="UP000463051"/>
    </source>
</evidence>
<organism evidence="1 2">
    <name type="scientific">Paenibacillus monticola</name>
    <dbReference type="NCBI Taxonomy" id="2666075"/>
    <lineage>
        <taxon>Bacteria</taxon>
        <taxon>Bacillati</taxon>
        <taxon>Bacillota</taxon>
        <taxon>Bacilli</taxon>
        <taxon>Bacillales</taxon>
        <taxon>Paenibacillaceae</taxon>
        <taxon>Paenibacillus</taxon>
    </lineage>
</organism>
<dbReference type="AlphaFoldDB" id="A0A7X2L5D2"/>
<dbReference type="Proteomes" id="UP000463051">
    <property type="component" value="Unassembled WGS sequence"/>
</dbReference>
<name>A0A7X2L5D2_9BACL</name>
<proteinExistence type="predicted"/>
<protein>
    <recommendedName>
        <fullName evidence="3">SUKH-4 immunity protein</fullName>
    </recommendedName>
</protein>
<comment type="caution">
    <text evidence="1">The sequence shown here is derived from an EMBL/GenBank/DDBJ whole genome shotgun (WGS) entry which is preliminary data.</text>
</comment>
<dbReference type="InterPro" id="IPR025851">
    <property type="entry name" value="SUKH-4"/>
</dbReference>
<dbReference type="Pfam" id="PF14435">
    <property type="entry name" value="SUKH-4"/>
    <property type="match status" value="1"/>
</dbReference>
<evidence type="ECO:0008006" key="3">
    <source>
        <dbReference type="Google" id="ProtNLM"/>
    </source>
</evidence>
<dbReference type="RefSeq" id="WP_154122862.1">
    <property type="nucleotide sequence ID" value="NZ_WJXB01000027.1"/>
</dbReference>
<evidence type="ECO:0000313" key="1">
    <source>
        <dbReference type="EMBL" id="MRN57383.1"/>
    </source>
</evidence>
<dbReference type="EMBL" id="WJXB01000027">
    <property type="protein sequence ID" value="MRN57383.1"/>
    <property type="molecule type" value="Genomic_DNA"/>
</dbReference>